<dbReference type="AlphaFoldDB" id="A0A5M8QZE1"/>
<dbReference type="PANTHER" id="PTHR47469">
    <property type="entry name" value="MONOOXYGENASE-LIKE"/>
    <property type="match status" value="1"/>
</dbReference>
<dbReference type="EMBL" id="VBSN01000032">
    <property type="protein sequence ID" value="KAA6439773.1"/>
    <property type="molecule type" value="Genomic_DNA"/>
</dbReference>
<dbReference type="InterPro" id="IPR002938">
    <property type="entry name" value="FAD-bd"/>
</dbReference>
<keyword evidence="2" id="KW-0503">Monooxygenase</keyword>
<comment type="caution">
    <text evidence="2">The sequence shown here is derived from an EMBL/GenBank/DDBJ whole genome shotgun (WGS) entry which is preliminary data.</text>
</comment>
<accession>A0A5M8QZE1</accession>
<dbReference type="PANTHER" id="PTHR47469:SF2">
    <property type="entry name" value="OS06G0597600 PROTEIN"/>
    <property type="match status" value="1"/>
</dbReference>
<sequence length="366" mass="39580">MNKQVVKSDMSVVVVGASLAGLMMGIALAKAGMKVTILERVGTKPRSGAVLQVDSGERDNSATAKSLRKLASGGLRSAQAWSSIQSRLHAAALDDARIELIYDTPIRGADQNDEMAWVVTDTGKIFSGDIVIGADGHRSIVRRMVAPQKPNATFAGYMIWVAILNEQDIAEKYWPDADMAVSMPDGIGDFLLGSVIQGAGGSRKRGERRLGWAWYDNTRNHLLRELGCVRGSLVHHSLIGTDIPGHTLTELADQARERWPQPWLAATLHSIQTRALTAIPVSEYVPNQLVNKRIAITGDAAHVLTPISAAGFNASLLDAATLTDCILQQSGLYDPVSALSRYESLRLKPVQQMVQSGQSFSRSFGR</sequence>
<reference evidence="2 3" key="1">
    <citation type="submission" date="2019-05" db="EMBL/GenBank/DDBJ databases">
        <authorList>
            <person name="Qu J.-H."/>
        </authorList>
    </citation>
    <scope>NUCLEOTIDE SEQUENCE [LARGE SCALE GENOMIC DNA]</scope>
    <source>
        <strain evidence="2 3">NS28</strain>
    </source>
</reference>
<evidence type="ECO:0000259" key="1">
    <source>
        <dbReference type="Pfam" id="PF01494"/>
    </source>
</evidence>
<evidence type="ECO:0000313" key="2">
    <source>
        <dbReference type="EMBL" id="KAA6439773.1"/>
    </source>
</evidence>
<protein>
    <submittedName>
        <fullName evidence="2">FAD-dependent monooxygenase</fullName>
    </submittedName>
</protein>
<dbReference type="InterPro" id="IPR053212">
    <property type="entry name" value="DHP_3-monooxygenase"/>
</dbReference>
<keyword evidence="3" id="KW-1185">Reference proteome</keyword>
<feature type="domain" description="FAD-binding" evidence="1">
    <location>
        <begin position="10"/>
        <end position="44"/>
    </location>
</feature>
<dbReference type="SUPFAM" id="SSF54373">
    <property type="entry name" value="FAD-linked reductases, C-terminal domain"/>
    <property type="match status" value="1"/>
</dbReference>
<name>A0A5M8QZE1_9BACT</name>
<keyword evidence="2" id="KW-0560">Oxidoreductase</keyword>
<proteinExistence type="predicted"/>
<dbReference type="PRINTS" id="PR00420">
    <property type="entry name" value="RNGMNOXGNASE"/>
</dbReference>
<evidence type="ECO:0000313" key="3">
    <source>
        <dbReference type="Proteomes" id="UP000323994"/>
    </source>
</evidence>
<feature type="domain" description="FAD-binding" evidence="1">
    <location>
        <begin position="123"/>
        <end position="355"/>
    </location>
</feature>
<organism evidence="2 3">
    <name type="scientific">Dyadobacter flavalbus</name>
    <dbReference type="NCBI Taxonomy" id="2579942"/>
    <lineage>
        <taxon>Bacteria</taxon>
        <taxon>Pseudomonadati</taxon>
        <taxon>Bacteroidota</taxon>
        <taxon>Cytophagia</taxon>
        <taxon>Cytophagales</taxon>
        <taxon>Spirosomataceae</taxon>
        <taxon>Dyadobacter</taxon>
    </lineage>
</organism>
<dbReference type="GO" id="GO:0004497">
    <property type="term" value="F:monooxygenase activity"/>
    <property type="evidence" value="ECO:0007669"/>
    <property type="project" value="UniProtKB-KW"/>
</dbReference>
<dbReference type="InterPro" id="IPR036188">
    <property type="entry name" value="FAD/NAD-bd_sf"/>
</dbReference>
<gene>
    <name evidence="2" type="ORF">FEM33_10860</name>
</gene>
<dbReference type="OrthoDB" id="9766816at2"/>
<dbReference type="Pfam" id="PF01494">
    <property type="entry name" value="FAD_binding_3"/>
    <property type="match status" value="2"/>
</dbReference>
<dbReference type="GO" id="GO:0071949">
    <property type="term" value="F:FAD binding"/>
    <property type="evidence" value="ECO:0007669"/>
    <property type="project" value="InterPro"/>
</dbReference>
<dbReference type="Gene3D" id="3.50.50.60">
    <property type="entry name" value="FAD/NAD(P)-binding domain"/>
    <property type="match status" value="2"/>
</dbReference>
<dbReference type="Proteomes" id="UP000323994">
    <property type="component" value="Unassembled WGS sequence"/>
</dbReference>
<dbReference type="SUPFAM" id="SSF51905">
    <property type="entry name" value="FAD/NAD(P)-binding domain"/>
    <property type="match status" value="1"/>
</dbReference>
<dbReference type="RefSeq" id="WP_138279390.1">
    <property type="nucleotide sequence ID" value="NZ_VBSN01000032.1"/>
</dbReference>